<dbReference type="PANTHER" id="PTHR24321">
    <property type="entry name" value="DEHYDROGENASES, SHORT CHAIN"/>
    <property type="match status" value="1"/>
</dbReference>
<protein>
    <submittedName>
        <fullName evidence="3">Short-chain dehydrogenase/reductase SDR</fullName>
    </submittedName>
</protein>
<dbReference type="InterPro" id="IPR036291">
    <property type="entry name" value="NAD(P)-bd_dom_sf"/>
</dbReference>
<dbReference type="CDD" id="cd05233">
    <property type="entry name" value="SDR_c"/>
    <property type="match status" value="1"/>
</dbReference>
<organism evidence="3 4">
    <name type="scientific">Richelia sinica FACHB-800</name>
    <dbReference type="NCBI Taxonomy" id="1357546"/>
    <lineage>
        <taxon>Bacteria</taxon>
        <taxon>Bacillati</taxon>
        <taxon>Cyanobacteriota</taxon>
        <taxon>Cyanophyceae</taxon>
        <taxon>Nostocales</taxon>
        <taxon>Nostocaceae</taxon>
        <taxon>Richelia</taxon>
    </lineage>
</organism>
<dbReference type="PANTHER" id="PTHR24321:SF8">
    <property type="entry name" value="ESTRADIOL 17-BETA-DEHYDROGENASE 8-RELATED"/>
    <property type="match status" value="1"/>
</dbReference>
<evidence type="ECO:0000313" key="4">
    <source>
        <dbReference type="Proteomes" id="UP000683511"/>
    </source>
</evidence>
<dbReference type="GO" id="GO:0016491">
    <property type="term" value="F:oxidoreductase activity"/>
    <property type="evidence" value="ECO:0007669"/>
    <property type="project" value="UniProtKB-KW"/>
</dbReference>
<dbReference type="EMBL" id="CP021056">
    <property type="protein sequence ID" value="QXE23129.1"/>
    <property type="molecule type" value="Genomic_DNA"/>
</dbReference>
<accession>A0A975Y4F7</accession>
<evidence type="ECO:0000313" key="3">
    <source>
        <dbReference type="EMBL" id="QXE23129.1"/>
    </source>
</evidence>
<dbReference type="FunFam" id="3.40.50.720:FF:000084">
    <property type="entry name" value="Short-chain dehydrogenase reductase"/>
    <property type="match status" value="1"/>
</dbReference>
<dbReference type="Pfam" id="PF13561">
    <property type="entry name" value="adh_short_C2"/>
    <property type="match status" value="1"/>
</dbReference>
<dbReference type="Proteomes" id="UP000683511">
    <property type="component" value="Chromosome"/>
</dbReference>
<dbReference type="InterPro" id="IPR002347">
    <property type="entry name" value="SDR_fam"/>
</dbReference>
<proteinExistence type="inferred from homology"/>
<evidence type="ECO:0000256" key="2">
    <source>
        <dbReference type="ARBA" id="ARBA00023002"/>
    </source>
</evidence>
<dbReference type="SUPFAM" id="SSF51735">
    <property type="entry name" value="NAD(P)-binding Rossmann-fold domains"/>
    <property type="match status" value="1"/>
</dbReference>
<dbReference type="AlphaFoldDB" id="A0A975Y4F7"/>
<keyword evidence="4" id="KW-1185">Reference proteome</keyword>
<comment type="similarity">
    <text evidence="1">Belongs to the short-chain dehydrogenases/reductases (SDR) family.</text>
</comment>
<dbReference type="RefSeq" id="WP_190606581.1">
    <property type="nucleotide sequence ID" value="NZ_CP021056.1"/>
</dbReference>
<keyword evidence="2" id="KW-0560">Oxidoreductase</keyword>
<sequence>MTKVALITGVAGGIGKATAELFQAKGWCTIGVDRELDLKLDSISHYICADISDDQAVAQIVEEVHQKEGQLDTLINNAAISICKPVLETEIGEWDSIMSINLRSAFLLSQSAYPLLRKTQGSMVNVSSVHAIVTSVNIAAYAASKGGLVAFTRALPIEWAKDKIRVNAILPGAVDTAMLDAGLMRGHLSGANLNQLKQNLAQKTVIGKIGKPQEIAQAILFLADNNQSSFMTGQSIVVDG</sequence>
<name>A0A975Y4F7_9NOST</name>
<reference evidence="3" key="1">
    <citation type="submission" date="2017-04" db="EMBL/GenBank/DDBJ databases">
        <title>Genome deletions in a multicellular cyanobacterial endosymbiont for morphological adaptation in marine diatoms.</title>
        <authorList>
            <person name="Wang Y."/>
            <person name="Gao H."/>
            <person name="Li R."/>
            <person name="Xu X."/>
        </authorList>
    </citation>
    <scope>NUCLEOTIDE SEQUENCE</scope>
    <source>
        <strain evidence="3">FACHB 800</strain>
    </source>
</reference>
<evidence type="ECO:0000256" key="1">
    <source>
        <dbReference type="ARBA" id="ARBA00006484"/>
    </source>
</evidence>
<dbReference type="PRINTS" id="PR00080">
    <property type="entry name" value="SDRFAMILY"/>
</dbReference>
<dbReference type="PRINTS" id="PR00081">
    <property type="entry name" value="GDHRDH"/>
</dbReference>
<gene>
    <name evidence="3" type="ORF">B6N60_01818</name>
</gene>
<dbReference type="KEGG" id="rsin:B6N60_01818"/>
<dbReference type="Gene3D" id="3.40.50.720">
    <property type="entry name" value="NAD(P)-binding Rossmann-like Domain"/>
    <property type="match status" value="1"/>
</dbReference>